<feature type="domain" description="Glycoside hydrolase family 2 immunoglobulin-like beta-sandwich" evidence="4">
    <location>
        <begin position="217"/>
        <end position="281"/>
    </location>
</feature>
<dbReference type="SUPFAM" id="SSF49303">
    <property type="entry name" value="beta-Galactosidase/glucuronidase domain"/>
    <property type="match status" value="1"/>
</dbReference>
<dbReference type="SUPFAM" id="SSF49785">
    <property type="entry name" value="Galactose-binding domain-like"/>
    <property type="match status" value="1"/>
</dbReference>
<evidence type="ECO:0000256" key="3">
    <source>
        <dbReference type="ARBA" id="ARBA00023295"/>
    </source>
</evidence>
<dbReference type="Proteomes" id="UP000460298">
    <property type="component" value="Unassembled WGS sequence"/>
</dbReference>
<evidence type="ECO:0000313" key="7">
    <source>
        <dbReference type="EMBL" id="KAB2929574.1"/>
    </source>
</evidence>
<dbReference type="AlphaFoldDB" id="A0A833GY73"/>
<dbReference type="Gene3D" id="2.60.40.10">
    <property type="entry name" value="Immunoglobulins"/>
    <property type="match status" value="1"/>
</dbReference>
<dbReference type="InterPro" id="IPR051913">
    <property type="entry name" value="GH2_Domain-Containing"/>
</dbReference>
<dbReference type="PANTHER" id="PTHR42732:SF2">
    <property type="entry name" value="BETA-MANNOSIDASE"/>
    <property type="match status" value="1"/>
</dbReference>
<evidence type="ECO:0000259" key="4">
    <source>
        <dbReference type="Pfam" id="PF00703"/>
    </source>
</evidence>
<dbReference type="GO" id="GO:0004553">
    <property type="term" value="F:hydrolase activity, hydrolyzing O-glycosyl compounds"/>
    <property type="evidence" value="ECO:0007669"/>
    <property type="project" value="InterPro"/>
</dbReference>
<comment type="similarity">
    <text evidence="1">Belongs to the glycosyl hydrolase 2 family.</text>
</comment>
<evidence type="ECO:0000313" key="8">
    <source>
        <dbReference type="Proteomes" id="UP000460298"/>
    </source>
</evidence>
<evidence type="ECO:0000256" key="2">
    <source>
        <dbReference type="ARBA" id="ARBA00022801"/>
    </source>
</evidence>
<dbReference type="InterPro" id="IPR008979">
    <property type="entry name" value="Galactose-bd-like_sf"/>
</dbReference>
<reference evidence="7 8" key="1">
    <citation type="submission" date="2019-10" db="EMBL/GenBank/DDBJ databases">
        <title>Extracellular Electron Transfer in a Candidatus Methanoperedens spp. Enrichment Culture.</title>
        <authorList>
            <person name="Berger S."/>
            <person name="Rangel Shaw D."/>
            <person name="Berben T."/>
            <person name="In 'T Zandt M."/>
            <person name="Frank J."/>
            <person name="Reimann J."/>
            <person name="Jetten M.S.M."/>
            <person name="Welte C.U."/>
        </authorList>
    </citation>
    <scope>NUCLEOTIDE SEQUENCE [LARGE SCALE GENOMIC DNA]</scope>
    <source>
        <strain evidence="7">SB12</strain>
    </source>
</reference>
<name>A0A833GY73_9LEPT</name>
<proteinExistence type="inferred from homology"/>
<keyword evidence="2 7" id="KW-0378">Hydrolase</keyword>
<dbReference type="Pfam" id="PF00703">
    <property type="entry name" value="Glyco_hydro_2"/>
    <property type="match status" value="1"/>
</dbReference>
<protein>
    <submittedName>
        <fullName evidence="7">Glycoside hydrolase family 2</fullName>
    </submittedName>
</protein>
<evidence type="ECO:0000259" key="6">
    <source>
        <dbReference type="Pfam" id="PF02837"/>
    </source>
</evidence>
<sequence length="607" mass="70105">MVRDSSFDRQEGTTLRTPWADAIDPDNVLAEYPRPQMRRDSYLNLNGYWSYSINESETCSSYEGKILVPFSPESVLSGVQRFVRPGEYLHYHRKITLPHGFMKERLVIHFGAVDQTATLFINDREVGTHTGGYTAFRFDITDFLTGDEIDIRLTVTDISDTGCHQTGKQRIERGGIWYTPQSGIWQTVWMESLPSTHIRDLRLTPLYHEQAVRIEIERAGTGVVSVEARLNGIVQATARIDGDAIILPLKELHAWTPETPHLYDLTVQLGDDVIQSYFGMRHFEMRKDAKGRNQFYLNGRPYFQNGVLDQGYYPDGLLTPPGDEAMIYDIELMKSMGFNMLRKHIKIEPLRWYYHCDRLGMLVWQDMVSGSERKDILFHGILAIAGIHLKDHRYRLFGRKTADGRRQFELELAEMLAHLKNTVCVNTWVPFNEAWGQFDARRIADSVASIDNTRLIDHASGWSDQKVGHYHSRHIYFTKIRFARKDARRRILALTEFGGYSLPVDGHVFDAKRIFGYKVFKSKADYQKAVTDLFYRQVLPQIEKGLSALVYTQVSDVEDEVNGFVTYDRRIVKMDVEAMRSINDALLREFRRTQDLPAPARMPRPVL</sequence>
<dbReference type="EMBL" id="WBUI01000029">
    <property type="protein sequence ID" value="KAB2929574.1"/>
    <property type="molecule type" value="Genomic_DNA"/>
</dbReference>
<dbReference type="GO" id="GO:0005975">
    <property type="term" value="P:carbohydrate metabolic process"/>
    <property type="evidence" value="ECO:0007669"/>
    <property type="project" value="InterPro"/>
</dbReference>
<keyword evidence="3" id="KW-0326">Glycosidase</keyword>
<dbReference type="Pfam" id="PF02836">
    <property type="entry name" value="Glyco_hydro_2_C"/>
    <property type="match status" value="1"/>
</dbReference>
<accession>A0A833GY73</accession>
<dbReference type="InterPro" id="IPR006104">
    <property type="entry name" value="Glyco_hydro_2_N"/>
</dbReference>
<dbReference type="PANTHER" id="PTHR42732">
    <property type="entry name" value="BETA-GALACTOSIDASE"/>
    <property type="match status" value="1"/>
</dbReference>
<comment type="caution">
    <text evidence="7">The sequence shown here is derived from an EMBL/GenBank/DDBJ whole genome shotgun (WGS) entry which is preliminary data.</text>
</comment>
<dbReference type="InterPro" id="IPR006102">
    <property type="entry name" value="Ig-like_GH2"/>
</dbReference>
<dbReference type="InterPro" id="IPR017853">
    <property type="entry name" value="GH"/>
</dbReference>
<dbReference type="InterPro" id="IPR013783">
    <property type="entry name" value="Ig-like_fold"/>
</dbReference>
<dbReference type="Gene3D" id="3.20.20.80">
    <property type="entry name" value="Glycosidases"/>
    <property type="match status" value="1"/>
</dbReference>
<feature type="domain" description="Glycoside hydrolase family 2 catalytic" evidence="5">
    <location>
        <begin position="322"/>
        <end position="468"/>
    </location>
</feature>
<organism evidence="7 8">
    <name type="scientific">Leptonema illini</name>
    <dbReference type="NCBI Taxonomy" id="183"/>
    <lineage>
        <taxon>Bacteria</taxon>
        <taxon>Pseudomonadati</taxon>
        <taxon>Spirochaetota</taxon>
        <taxon>Spirochaetia</taxon>
        <taxon>Leptospirales</taxon>
        <taxon>Leptospiraceae</taxon>
        <taxon>Leptonema</taxon>
    </lineage>
</organism>
<dbReference type="SUPFAM" id="SSF51445">
    <property type="entry name" value="(Trans)glycosidases"/>
    <property type="match status" value="1"/>
</dbReference>
<dbReference type="InterPro" id="IPR006103">
    <property type="entry name" value="Glyco_hydro_2_cat"/>
</dbReference>
<evidence type="ECO:0000256" key="1">
    <source>
        <dbReference type="ARBA" id="ARBA00007401"/>
    </source>
</evidence>
<evidence type="ECO:0000259" key="5">
    <source>
        <dbReference type="Pfam" id="PF02836"/>
    </source>
</evidence>
<gene>
    <name evidence="7" type="ORF">F9K24_19475</name>
</gene>
<dbReference type="InterPro" id="IPR036156">
    <property type="entry name" value="Beta-gal/glucu_dom_sf"/>
</dbReference>
<dbReference type="Gene3D" id="2.60.120.260">
    <property type="entry name" value="Galactose-binding domain-like"/>
    <property type="match status" value="1"/>
</dbReference>
<dbReference type="Pfam" id="PF02837">
    <property type="entry name" value="Glyco_hydro_2_N"/>
    <property type="match status" value="1"/>
</dbReference>
<feature type="domain" description="Glycosyl hydrolases family 2 sugar binding" evidence="6">
    <location>
        <begin position="90"/>
        <end position="160"/>
    </location>
</feature>